<evidence type="ECO:0000256" key="1">
    <source>
        <dbReference type="ARBA" id="ARBA00004434"/>
    </source>
</evidence>
<dbReference type="GO" id="GO:0005743">
    <property type="term" value="C:mitochondrial inner membrane"/>
    <property type="evidence" value="ECO:0007669"/>
    <property type="project" value="UniProtKB-SubCell"/>
</dbReference>
<name>A0A0C3CM10_PILCF</name>
<dbReference type="GO" id="GO:0045277">
    <property type="term" value="C:respiratory chain complex IV"/>
    <property type="evidence" value="ECO:0007669"/>
    <property type="project" value="UniProtKB-UniRule"/>
</dbReference>
<dbReference type="Pfam" id="PF02935">
    <property type="entry name" value="COX7C"/>
    <property type="match status" value="1"/>
</dbReference>
<comment type="subcellular location">
    <subcellularLocation>
        <location evidence="1 7">Mitochondrion inner membrane</location>
        <topology evidence="1 7">Single-pass membrane protein</topology>
    </subcellularLocation>
</comment>
<evidence type="ECO:0000256" key="5">
    <source>
        <dbReference type="ARBA" id="ARBA00023128"/>
    </source>
</evidence>
<evidence type="ECO:0000256" key="7">
    <source>
        <dbReference type="RuleBase" id="RU368123"/>
    </source>
</evidence>
<keyword evidence="9" id="KW-1185">Reference proteome</keyword>
<sequence length="70" mass="7823">MPLLARAPLMRQQVLRTRVTAPARGYHHLPFAWPTNKAVWGAKLTLFLATGFSIPFFAAWFQIRKAASGA</sequence>
<evidence type="ECO:0000313" key="9">
    <source>
        <dbReference type="Proteomes" id="UP000054166"/>
    </source>
</evidence>
<keyword evidence="7" id="KW-0812">Transmembrane</keyword>
<evidence type="ECO:0000256" key="3">
    <source>
        <dbReference type="ARBA" id="ARBA00010514"/>
    </source>
</evidence>
<keyword evidence="7" id="KW-1133">Transmembrane helix</keyword>
<reference evidence="8 9" key="1">
    <citation type="submission" date="2014-04" db="EMBL/GenBank/DDBJ databases">
        <authorList>
            <consortium name="DOE Joint Genome Institute"/>
            <person name="Kuo A."/>
            <person name="Tarkka M."/>
            <person name="Buscot F."/>
            <person name="Kohler A."/>
            <person name="Nagy L.G."/>
            <person name="Floudas D."/>
            <person name="Copeland A."/>
            <person name="Barry K.W."/>
            <person name="Cichocki N."/>
            <person name="Veneault-Fourrey C."/>
            <person name="LaButti K."/>
            <person name="Lindquist E.A."/>
            <person name="Lipzen A."/>
            <person name="Lundell T."/>
            <person name="Morin E."/>
            <person name="Murat C."/>
            <person name="Sun H."/>
            <person name="Tunlid A."/>
            <person name="Henrissat B."/>
            <person name="Grigoriev I.V."/>
            <person name="Hibbett D.S."/>
            <person name="Martin F."/>
            <person name="Nordberg H.P."/>
            <person name="Cantor M.N."/>
            <person name="Hua S.X."/>
        </authorList>
    </citation>
    <scope>NUCLEOTIDE SEQUENCE [LARGE SCALE GENOMIC DNA]</scope>
    <source>
        <strain evidence="8 9">F 1598</strain>
    </source>
</reference>
<dbReference type="Gene3D" id="4.10.49.10">
    <property type="entry name" value="Cytochrome c oxidase subunit VIIc"/>
    <property type="match status" value="1"/>
</dbReference>
<dbReference type="InterPro" id="IPR036636">
    <property type="entry name" value="COX7C/Cox8_sf"/>
</dbReference>
<gene>
    <name evidence="8" type="ORF">PILCRDRAFT_974</name>
</gene>
<reference evidence="9" key="2">
    <citation type="submission" date="2015-01" db="EMBL/GenBank/DDBJ databases">
        <title>Evolutionary Origins and Diversification of the Mycorrhizal Mutualists.</title>
        <authorList>
            <consortium name="DOE Joint Genome Institute"/>
            <consortium name="Mycorrhizal Genomics Consortium"/>
            <person name="Kohler A."/>
            <person name="Kuo A."/>
            <person name="Nagy L.G."/>
            <person name="Floudas D."/>
            <person name="Copeland A."/>
            <person name="Barry K.W."/>
            <person name="Cichocki N."/>
            <person name="Veneault-Fourrey C."/>
            <person name="LaButti K."/>
            <person name="Lindquist E.A."/>
            <person name="Lipzen A."/>
            <person name="Lundell T."/>
            <person name="Morin E."/>
            <person name="Murat C."/>
            <person name="Riley R."/>
            <person name="Ohm R."/>
            <person name="Sun H."/>
            <person name="Tunlid A."/>
            <person name="Henrissat B."/>
            <person name="Grigoriev I.V."/>
            <person name="Hibbett D.S."/>
            <person name="Martin F."/>
        </authorList>
    </citation>
    <scope>NUCLEOTIDE SEQUENCE [LARGE SCALE GENOMIC DNA]</scope>
    <source>
        <strain evidence="9">F 1598</strain>
    </source>
</reference>
<proteinExistence type="inferred from homology"/>
<dbReference type="EMBL" id="KN832972">
    <property type="protein sequence ID" value="KIM90702.1"/>
    <property type="molecule type" value="Genomic_DNA"/>
</dbReference>
<evidence type="ECO:0000256" key="2">
    <source>
        <dbReference type="ARBA" id="ARBA00004673"/>
    </source>
</evidence>
<dbReference type="HOGENOM" id="CLU_169812_1_1_1"/>
<accession>A0A0C3CM10</accession>
<dbReference type="GO" id="GO:0006123">
    <property type="term" value="P:mitochondrial electron transport, cytochrome c to oxygen"/>
    <property type="evidence" value="ECO:0007669"/>
    <property type="project" value="UniProtKB-UniRule"/>
</dbReference>
<keyword evidence="4 7" id="KW-0999">Mitochondrion inner membrane</keyword>
<comment type="similarity">
    <text evidence="3 7">Belongs to the cytochrome c oxidase VIIc family.</text>
</comment>
<keyword evidence="6 7" id="KW-0472">Membrane</keyword>
<feature type="transmembrane region" description="Helical" evidence="7">
    <location>
        <begin position="38"/>
        <end position="61"/>
    </location>
</feature>
<comment type="pathway">
    <text evidence="2 7">Energy metabolism; oxidative phosphorylation.</text>
</comment>
<protein>
    <recommendedName>
        <fullName evidence="7">Cytochrome c oxidase subunit 8, mitochondrial</fullName>
    </recommendedName>
    <alternativeName>
        <fullName evidence="7">Cytochrome c oxidase polypeptide VIII</fullName>
    </alternativeName>
</protein>
<dbReference type="SUPFAM" id="SSF81427">
    <property type="entry name" value="Mitochondrial cytochrome c oxidase subunit VIIc (aka VIIIa)"/>
    <property type="match status" value="1"/>
</dbReference>
<comment type="subunit">
    <text evidence="7">Component of the cytochrome c oxidase (complex IV, CIV), a multisubunit enzyme composed of a catalytic core of 3 subunits and several supernumerary subunits. The complex exists as a monomer or a dimer and forms supercomplexes (SCs) in the inner mitochondrial membrane with ubiquinol-cytochrome c oxidoreductase (cytochrome b-c1 complex, complex III, CIII).</text>
</comment>
<dbReference type="OrthoDB" id="9974841at2759"/>
<dbReference type="STRING" id="765440.A0A0C3CM10"/>
<dbReference type="Proteomes" id="UP000054166">
    <property type="component" value="Unassembled WGS sequence"/>
</dbReference>
<comment type="function">
    <text evidence="7">Component of the cytochrome c oxidase, the last enzyme in the mitochondrial electron transport chain which drives oxidative phosphorylation. The respiratory chain contains 3 multisubunit complexes succinate dehydrogenase (complex II, CII), ubiquinol-cytochrome c oxidoreductase (cytochrome b-c1 complex, complex III, CIII) and cytochrome c oxidase (complex IV, CIV), that cooperate to transfer electrons derived from NADH and succinate to molecular oxygen, creating an electrochemical gradient over the inner membrane that drives transmembrane transport and the ATP synthase. Cytochrome c oxidase is the component of the respiratory chain that catalyzes the reduction of oxygen to water. Electrons originating from reduced cytochrome c in the intermembrane space (IMS) are transferred via the dinuclear copper A center (CU(A)) of subunit 2 and heme A of subunit 1 to the active site in subunit 1, a binuclear center (BNC) formed by heme A3 and copper B (CU(B)). The BNC reduces molecular oxygen to 2 water molecules using 4 electrons from cytochrome c in the IMS and 4 protons from the mitochondrial matrix.</text>
</comment>
<dbReference type="InterPro" id="IPR004202">
    <property type="entry name" value="COX7C/Cox8"/>
</dbReference>
<evidence type="ECO:0000313" key="8">
    <source>
        <dbReference type="EMBL" id="KIM90702.1"/>
    </source>
</evidence>
<evidence type="ECO:0000256" key="4">
    <source>
        <dbReference type="ARBA" id="ARBA00022792"/>
    </source>
</evidence>
<dbReference type="AlphaFoldDB" id="A0A0C3CM10"/>
<dbReference type="InParanoid" id="A0A0C3CM10"/>
<dbReference type="UniPathway" id="UPA00705"/>
<keyword evidence="5 7" id="KW-0496">Mitochondrion</keyword>
<evidence type="ECO:0000256" key="6">
    <source>
        <dbReference type="ARBA" id="ARBA00023136"/>
    </source>
</evidence>
<keyword evidence="7" id="KW-0809">Transit peptide</keyword>
<organism evidence="8 9">
    <name type="scientific">Piloderma croceum (strain F 1598)</name>
    <dbReference type="NCBI Taxonomy" id="765440"/>
    <lineage>
        <taxon>Eukaryota</taxon>
        <taxon>Fungi</taxon>
        <taxon>Dikarya</taxon>
        <taxon>Basidiomycota</taxon>
        <taxon>Agaricomycotina</taxon>
        <taxon>Agaricomycetes</taxon>
        <taxon>Agaricomycetidae</taxon>
        <taxon>Atheliales</taxon>
        <taxon>Atheliaceae</taxon>
        <taxon>Piloderma</taxon>
    </lineage>
</organism>